<dbReference type="Proteomes" id="UP000499080">
    <property type="component" value="Unassembled WGS sequence"/>
</dbReference>
<protein>
    <submittedName>
        <fullName evidence="1">Uncharacterized protein</fullName>
    </submittedName>
</protein>
<reference evidence="1 2" key="1">
    <citation type="journal article" date="2019" name="Sci. Rep.">
        <title>Orb-weaving spider Araneus ventricosus genome elucidates the spidroin gene catalogue.</title>
        <authorList>
            <person name="Kono N."/>
            <person name="Nakamura H."/>
            <person name="Ohtoshi R."/>
            <person name="Moran D.A.P."/>
            <person name="Shinohara A."/>
            <person name="Yoshida Y."/>
            <person name="Fujiwara M."/>
            <person name="Mori M."/>
            <person name="Tomita M."/>
            <person name="Arakawa K."/>
        </authorList>
    </citation>
    <scope>NUCLEOTIDE SEQUENCE [LARGE SCALE GENOMIC DNA]</scope>
</reference>
<comment type="caution">
    <text evidence="1">The sequence shown here is derived from an EMBL/GenBank/DDBJ whole genome shotgun (WGS) entry which is preliminary data.</text>
</comment>
<sequence>MCFARNVPQRPLQSAAPYVRFMKAISTFEYSSSYYWNSLTLTSSGMLFTQHSVQRPLPHEEAISDSSDSSVCPLHSLQVCSTEHSSTNFVFVLKTLKAEERS</sequence>
<name>A0A4Y2LQR9_ARAVE</name>
<dbReference type="EMBL" id="BGPR01006226">
    <property type="protein sequence ID" value="GBN17121.1"/>
    <property type="molecule type" value="Genomic_DNA"/>
</dbReference>
<accession>A0A4Y2LQR9</accession>
<evidence type="ECO:0000313" key="2">
    <source>
        <dbReference type="Proteomes" id="UP000499080"/>
    </source>
</evidence>
<gene>
    <name evidence="1" type="ORF">AVEN_48785_1</name>
</gene>
<evidence type="ECO:0000313" key="1">
    <source>
        <dbReference type="EMBL" id="GBN17121.1"/>
    </source>
</evidence>
<organism evidence="1 2">
    <name type="scientific">Araneus ventricosus</name>
    <name type="common">Orbweaver spider</name>
    <name type="synonym">Epeira ventricosa</name>
    <dbReference type="NCBI Taxonomy" id="182803"/>
    <lineage>
        <taxon>Eukaryota</taxon>
        <taxon>Metazoa</taxon>
        <taxon>Ecdysozoa</taxon>
        <taxon>Arthropoda</taxon>
        <taxon>Chelicerata</taxon>
        <taxon>Arachnida</taxon>
        <taxon>Araneae</taxon>
        <taxon>Araneomorphae</taxon>
        <taxon>Entelegynae</taxon>
        <taxon>Araneoidea</taxon>
        <taxon>Araneidae</taxon>
        <taxon>Araneus</taxon>
    </lineage>
</organism>
<proteinExistence type="predicted"/>
<keyword evidence="2" id="KW-1185">Reference proteome</keyword>
<dbReference type="AlphaFoldDB" id="A0A4Y2LQR9"/>